<evidence type="ECO:0000256" key="5">
    <source>
        <dbReference type="ARBA" id="ARBA00023316"/>
    </source>
</evidence>
<dbReference type="SUPFAM" id="SSF141523">
    <property type="entry name" value="L,D-transpeptidase catalytic domain-like"/>
    <property type="match status" value="1"/>
</dbReference>
<feature type="active site" description="Proton donor/acceptor" evidence="6">
    <location>
        <position position="187"/>
    </location>
</feature>
<dbReference type="InterPro" id="IPR050979">
    <property type="entry name" value="LD-transpeptidase"/>
</dbReference>
<evidence type="ECO:0000256" key="1">
    <source>
        <dbReference type="ARBA" id="ARBA00004752"/>
    </source>
</evidence>
<keyword evidence="5 6" id="KW-0961">Cell wall biogenesis/degradation</keyword>
<name>A0A087E4C1_9BIFI</name>
<evidence type="ECO:0000313" key="9">
    <source>
        <dbReference type="EMBL" id="KFJ02622.1"/>
    </source>
</evidence>
<dbReference type="Proteomes" id="UP000029003">
    <property type="component" value="Unassembled WGS sequence"/>
</dbReference>
<dbReference type="GO" id="GO:0008360">
    <property type="term" value="P:regulation of cell shape"/>
    <property type="evidence" value="ECO:0007669"/>
    <property type="project" value="UniProtKB-UniRule"/>
</dbReference>
<feature type="active site" description="Nucleophile" evidence="6">
    <location>
        <position position="214"/>
    </location>
</feature>
<dbReference type="PANTHER" id="PTHR30582:SF2">
    <property type="entry name" value="L,D-TRANSPEPTIDASE YCIB-RELATED"/>
    <property type="match status" value="1"/>
</dbReference>
<comment type="caution">
    <text evidence="9">The sequence shown here is derived from an EMBL/GenBank/DDBJ whole genome shotgun (WGS) entry which is preliminary data.</text>
</comment>
<keyword evidence="7" id="KW-0472">Membrane</keyword>
<dbReference type="GO" id="GO:0005576">
    <property type="term" value="C:extracellular region"/>
    <property type="evidence" value="ECO:0007669"/>
    <property type="project" value="TreeGrafter"/>
</dbReference>
<evidence type="ECO:0000313" key="10">
    <source>
        <dbReference type="Proteomes" id="UP000029003"/>
    </source>
</evidence>
<accession>A0A087E4C1</accession>
<dbReference type="GO" id="GO:0018104">
    <property type="term" value="P:peptidoglycan-protein cross-linking"/>
    <property type="evidence" value="ECO:0007669"/>
    <property type="project" value="TreeGrafter"/>
</dbReference>
<evidence type="ECO:0000256" key="6">
    <source>
        <dbReference type="PROSITE-ProRule" id="PRU01373"/>
    </source>
</evidence>
<keyword evidence="7" id="KW-1133">Transmembrane helix</keyword>
<organism evidence="9 10">
    <name type="scientific">Bifidobacterium thermacidophilum subsp. thermacidophilum</name>
    <dbReference type="NCBI Taxonomy" id="79262"/>
    <lineage>
        <taxon>Bacteria</taxon>
        <taxon>Bacillati</taxon>
        <taxon>Actinomycetota</taxon>
        <taxon>Actinomycetes</taxon>
        <taxon>Bifidobacteriales</taxon>
        <taxon>Bifidobacteriaceae</taxon>
        <taxon>Bifidobacterium</taxon>
    </lineage>
</organism>
<dbReference type="AlphaFoldDB" id="A0A087E4C1"/>
<dbReference type="Gene3D" id="2.40.440.10">
    <property type="entry name" value="L,D-transpeptidase catalytic domain-like"/>
    <property type="match status" value="1"/>
</dbReference>
<dbReference type="CDD" id="cd16913">
    <property type="entry name" value="YkuD_like"/>
    <property type="match status" value="1"/>
</dbReference>
<dbReference type="InterPro" id="IPR038063">
    <property type="entry name" value="Transpep_catalytic_dom"/>
</dbReference>
<dbReference type="UniPathway" id="UPA00219"/>
<evidence type="ECO:0000256" key="3">
    <source>
        <dbReference type="ARBA" id="ARBA00022960"/>
    </source>
</evidence>
<feature type="domain" description="L,D-TPase catalytic" evidence="8">
    <location>
        <begin position="117"/>
        <end position="238"/>
    </location>
</feature>
<dbReference type="GO" id="GO:0071972">
    <property type="term" value="F:peptidoglycan L,D-transpeptidase activity"/>
    <property type="evidence" value="ECO:0007669"/>
    <property type="project" value="TreeGrafter"/>
</dbReference>
<dbReference type="GO" id="GO:0016740">
    <property type="term" value="F:transferase activity"/>
    <property type="evidence" value="ECO:0007669"/>
    <property type="project" value="UniProtKB-KW"/>
</dbReference>
<keyword evidence="3 6" id="KW-0133">Cell shape</keyword>
<sequence length="238" mass="25791">MAVFPHRSGQSDHPLRRNARVLLAALACIALIFGFFSIQQHRADMRATTRAVSGSSTTVVHRKVPAPDGTHTLNRSAVPAINASPGTHTNAQNKGTTVDWRAASGGAQPKLSEYKNLSITVDLSAQRVYVCSNGKTIYTMIASTGLNDSTPHGDFTINGRGDHFYNPSDGWGADYWVSFRNNVFLFHTVPTKQDAGTYVVSEAVKLGHPASHGCVRLTLSDAKWFYDQVPDGTPVHIS</sequence>
<evidence type="ECO:0000256" key="7">
    <source>
        <dbReference type="SAM" id="Phobius"/>
    </source>
</evidence>
<dbReference type="Pfam" id="PF03734">
    <property type="entry name" value="YkuD"/>
    <property type="match status" value="1"/>
</dbReference>
<dbReference type="PROSITE" id="PS52029">
    <property type="entry name" value="LD_TPASE"/>
    <property type="match status" value="1"/>
</dbReference>
<evidence type="ECO:0000256" key="4">
    <source>
        <dbReference type="ARBA" id="ARBA00022984"/>
    </source>
</evidence>
<protein>
    <submittedName>
        <fullName evidence="9">ErfK/YbiS/YcfS/YnhG family protein</fullName>
    </submittedName>
</protein>
<dbReference type="EMBL" id="JGZT01000006">
    <property type="protein sequence ID" value="KFJ02622.1"/>
    <property type="molecule type" value="Genomic_DNA"/>
</dbReference>
<proteinExistence type="predicted"/>
<dbReference type="PANTHER" id="PTHR30582">
    <property type="entry name" value="L,D-TRANSPEPTIDASE"/>
    <property type="match status" value="1"/>
</dbReference>
<dbReference type="InterPro" id="IPR005490">
    <property type="entry name" value="LD_TPept_cat_dom"/>
</dbReference>
<dbReference type="RefSeq" id="WP_029576369.1">
    <property type="nucleotide sequence ID" value="NZ_JGZT01000006.1"/>
</dbReference>
<keyword evidence="2" id="KW-0808">Transferase</keyword>
<dbReference type="GO" id="GO:0071555">
    <property type="term" value="P:cell wall organization"/>
    <property type="evidence" value="ECO:0007669"/>
    <property type="project" value="UniProtKB-UniRule"/>
</dbReference>
<keyword evidence="7" id="KW-0812">Transmembrane</keyword>
<reference evidence="9 10" key="1">
    <citation type="submission" date="2014-03" db="EMBL/GenBank/DDBJ databases">
        <title>Genomics of Bifidobacteria.</title>
        <authorList>
            <person name="Ventura M."/>
            <person name="Milani C."/>
            <person name="Lugli G.A."/>
        </authorList>
    </citation>
    <scope>NUCLEOTIDE SEQUENCE [LARGE SCALE GENOMIC DNA]</scope>
    <source>
        <strain evidence="9 10">LMG 21395</strain>
    </source>
</reference>
<evidence type="ECO:0000259" key="8">
    <source>
        <dbReference type="PROSITE" id="PS52029"/>
    </source>
</evidence>
<keyword evidence="4 6" id="KW-0573">Peptidoglycan synthesis</keyword>
<comment type="pathway">
    <text evidence="1 6">Cell wall biogenesis; peptidoglycan biosynthesis.</text>
</comment>
<evidence type="ECO:0000256" key="2">
    <source>
        <dbReference type="ARBA" id="ARBA00022679"/>
    </source>
</evidence>
<gene>
    <name evidence="9" type="ORF">THER5_1084</name>
</gene>
<feature type="transmembrane region" description="Helical" evidence="7">
    <location>
        <begin position="21"/>
        <end position="38"/>
    </location>
</feature>